<accession>A0A4D9DG76</accession>
<name>A0A4D9DG76_9STRA</name>
<feature type="compositionally biased region" description="Basic and acidic residues" evidence="1">
    <location>
        <begin position="1571"/>
        <end position="1582"/>
    </location>
</feature>
<sequence>MEDDAVIPELTQSNLFDKKIADEIPHQQQHQQAQQNWQNQELHDARNFGQQAGADEQICDVEQETKSSSNIFRNQASAILDPTDALAVLKSGPSLQYTPPGALPEISPANFATGSCVSLTDPYGGMSVVPTLYTPAPGAGATGNTSLGLPPTFRIGMMQTAGGGAAFLNAPVNPVAGTTESSTGGMATGGPGCNAGSAAISNLLSLPSQSLSSERIGELFEPLLATGSSSITKSAEQLLHHCQSKEQEVMALQHALAGLMAAQGQTNTNGISDGNRTSDDEVEALRKKCLELEKSQSAGRNVTNIQTLLAKAVKDFFPELLSPTQLSDTEEEIEDALSDVDVEITAVEIQSTVTGYLSKRGVEEAVHVLNEALHDPSVDPYRRNSRGFIEAFDPHTSSIRFVTQKYGPRMAQLVARKKREQVDVATASAARLKSLYALEEADDFSVNEMILNLMAAIREARDSAALALLSESTRLAQQKQPALESGGGMATTTTTTSGRKVTLNPRFYEGAAKKKDRISLAGPHSQSNSDLPPLSDRNHTGGSLGGNDGSPGDSGAGGGSMDTRALTGGNLLLSAAHAVGDGVRLDDEQSMASGAGGSGHRKRRPRSSTVLAEDLRESFITYMRMHSTMSESSAQMFAGAANALVHRVLVELEGDRGAVDVCLDFSELEDLVQNYHQVFERHTKNAYANLPRIWKMLQGFVSSGGRLNSTRGRPGRGRGARGGRGRRGGRGPGRRFSVARELVEAVQDEEEDDEDDEDEDDDDSVSSDDEESRKRIKVDGPEDLEQRPAPQHEEDDDDEYDLRGVIFGLPPKPRPRRYGRRRKRGGYQGTGSSFPGGLLSRAGALANGGTGGGAAGYMGGKRPSTPMMVNEEIRMGFLGWMALNTCNRGSSLNTIVRSVNNFLARSLPRLPRYENMSEGGSRSLDIESLRGLLERSEAELTAEVARGTNQSLRTFWRHFMNFLRDSSGEGDMEYFVTTGEQLDADVVPVGVPGSGAYRRVADSEKEGGLRGSPDGSGAAEEDSLGMTSHAGKYLRVPKEGVNGLNGGGGMFDAEDKRMRRKKRGFPDPQASTHDTESRSVIPEKRRLSSVPCRFRGGSNGDGMKGEGVNDRPTDSLNQNEDLDVPFMASAQMQQRSLPSSRAITGFTAINLPNMASASTIRRQQGMVMDCNAREGFTEWMKTNTKMQPVSMTTAMRTANRVLFSMLLLHPQPNTSLDRAEMSLEQIRVFVDEYYQDFLAEVGRTANVSVKTFWRHFIRFLSGDNAVREFNNDLSMSLQQQQHQHNLELYEQQQALQQAQQHVLDQVHKQQHKQEKKLHEHGRGAVELASSHSISLNATSASATDPSSSLSLPSSASASLLAGVEGKSGRTGEVFASHGVDPILAASTPAHVTSRTSSVSAHQSYKAPSSSDAKRGSVENAEVACAFEPQPQNPNVIKQQQESSSSSSSPPPLQLSQQEQQQPQLHQSSQTLLLHQQQQQQQQQPQEVQQYHQQLRYQQQQQQQHWAAHLHPSPQQYAAYFYLQQQHQQQQQQEHQKEQKQQTQNQQQHLQQQPQQQTLLLHQRQQQHQHQHQGEQEQERQEHQQQQLPRQHQQHLQEGHHRHNAQDLPFHYHALIQSDGVAQMTSARGACSGQQTVIDQLLVDRFEAYMGELGFFNQPQIWTVVRDVVTVIRGIMEPAGEHIFLRSPQAVTEFFDRHFAHPLVVANVQNLKHFYEFCRSIAP</sequence>
<dbReference type="EMBL" id="SDOX01000005">
    <property type="protein sequence ID" value="TFJ87759.1"/>
    <property type="molecule type" value="Genomic_DNA"/>
</dbReference>
<protein>
    <submittedName>
        <fullName evidence="2">Uncharacterized protein</fullName>
    </submittedName>
</protein>
<feature type="region of interest" description="Disordered" evidence="1">
    <location>
        <begin position="1393"/>
        <end position="1477"/>
    </location>
</feature>
<evidence type="ECO:0000256" key="1">
    <source>
        <dbReference type="SAM" id="MobiDB-lite"/>
    </source>
</evidence>
<gene>
    <name evidence="2" type="ORF">NSK_001109</name>
</gene>
<feature type="region of interest" description="Disordered" evidence="1">
    <location>
        <begin position="704"/>
        <end position="838"/>
    </location>
</feature>
<keyword evidence="3" id="KW-1185">Reference proteome</keyword>
<feature type="compositionally biased region" description="Gly residues" evidence="1">
    <location>
        <begin position="542"/>
        <end position="560"/>
    </location>
</feature>
<dbReference type="OrthoDB" id="10335881at2759"/>
<evidence type="ECO:0000313" key="2">
    <source>
        <dbReference type="EMBL" id="TFJ87759.1"/>
    </source>
</evidence>
<dbReference type="GO" id="GO:0003723">
    <property type="term" value="F:RNA binding"/>
    <property type="evidence" value="ECO:0007669"/>
    <property type="project" value="TreeGrafter"/>
</dbReference>
<organism evidence="2 3">
    <name type="scientific">Nannochloropsis salina CCMP1776</name>
    <dbReference type="NCBI Taxonomy" id="1027361"/>
    <lineage>
        <taxon>Eukaryota</taxon>
        <taxon>Sar</taxon>
        <taxon>Stramenopiles</taxon>
        <taxon>Ochrophyta</taxon>
        <taxon>Eustigmatophyceae</taxon>
        <taxon>Eustigmatales</taxon>
        <taxon>Monodopsidaceae</taxon>
        <taxon>Microchloropsis</taxon>
        <taxon>Microchloropsis salina</taxon>
    </lineage>
</organism>
<dbReference type="GO" id="GO:0008380">
    <property type="term" value="P:RNA splicing"/>
    <property type="evidence" value="ECO:0007669"/>
    <property type="project" value="TreeGrafter"/>
</dbReference>
<reference evidence="2 3" key="1">
    <citation type="submission" date="2019-01" db="EMBL/GenBank/DDBJ databases">
        <title>Nuclear Genome Assembly of the Microalgal Biofuel strain Nannochloropsis salina CCMP1776.</title>
        <authorList>
            <person name="Hovde B."/>
        </authorList>
    </citation>
    <scope>NUCLEOTIDE SEQUENCE [LARGE SCALE GENOMIC DNA]</scope>
    <source>
        <strain evidence="2 3">CCMP1776</strain>
    </source>
</reference>
<dbReference type="GO" id="GO:0071011">
    <property type="term" value="C:precatalytic spliceosome"/>
    <property type="evidence" value="ECO:0007669"/>
    <property type="project" value="TreeGrafter"/>
</dbReference>
<dbReference type="InterPro" id="IPR052793">
    <property type="entry name" value="EJC-associated_protein"/>
</dbReference>
<feature type="compositionally biased region" description="Basic and acidic residues" evidence="1">
    <location>
        <begin position="999"/>
        <end position="1008"/>
    </location>
</feature>
<feature type="compositionally biased region" description="Basic and acidic residues" evidence="1">
    <location>
        <begin position="1103"/>
        <end position="1113"/>
    </location>
</feature>
<feature type="region of interest" description="Disordered" evidence="1">
    <location>
        <begin position="1299"/>
        <end position="1329"/>
    </location>
</feature>
<feature type="region of interest" description="Disordered" evidence="1">
    <location>
        <begin position="998"/>
        <end position="1023"/>
    </location>
</feature>
<feature type="compositionally biased region" description="Low complexity" evidence="1">
    <location>
        <begin position="1583"/>
        <end position="1595"/>
    </location>
</feature>
<feature type="compositionally biased region" description="Acidic residues" evidence="1">
    <location>
        <begin position="746"/>
        <end position="770"/>
    </location>
</feature>
<feature type="compositionally biased region" description="Low complexity" evidence="1">
    <location>
        <begin position="1540"/>
        <end position="1563"/>
    </location>
</feature>
<dbReference type="PANTHER" id="PTHR46589:SF1">
    <property type="entry name" value="APOPTOTIC CHROMATIN CONDENSATION INDUCER IN THE NUCLEUS"/>
    <property type="match status" value="1"/>
</dbReference>
<feature type="region of interest" description="Disordered" evidence="1">
    <location>
        <begin position="1527"/>
        <end position="1601"/>
    </location>
</feature>
<feature type="compositionally biased region" description="Polar residues" evidence="1">
    <location>
        <begin position="1393"/>
        <end position="1410"/>
    </location>
</feature>
<feature type="compositionally biased region" description="Basic residues" evidence="1">
    <location>
        <begin position="713"/>
        <end position="733"/>
    </location>
</feature>
<dbReference type="Proteomes" id="UP000355283">
    <property type="component" value="Unassembled WGS sequence"/>
</dbReference>
<feature type="region of interest" description="Disordered" evidence="1">
    <location>
        <begin position="478"/>
        <end position="563"/>
    </location>
</feature>
<dbReference type="GO" id="GO:0061574">
    <property type="term" value="C:ASAP complex"/>
    <property type="evidence" value="ECO:0007669"/>
    <property type="project" value="TreeGrafter"/>
</dbReference>
<dbReference type="PANTHER" id="PTHR46589">
    <property type="entry name" value="APOPTOTIC CHROMATIN CONDENSATION INDUCER IN THE NUCLEUS"/>
    <property type="match status" value="1"/>
</dbReference>
<feature type="compositionally biased region" description="Basic and acidic residues" evidence="1">
    <location>
        <begin position="771"/>
        <end position="792"/>
    </location>
</feature>
<feature type="region of interest" description="Disordered" evidence="1">
    <location>
        <begin position="1037"/>
        <end position="1115"/>
    </location>
</feature>
<feature type="compositionally biased region" description="Basic and acidic residues" evidence="1">
    <location>
        <begin position="1073"/>
        <end position="1086"/>
    </location>
</feature>
<evidence type="ECO:0000313" key="3">
    <source>
        <dbReference type="Proteomes" id="UP000355283"/>
    </source>
</evidence>
<feature type="compositionally biased region" description="Low complexity" evidence="1">
    <location>
        <begin position="1438"/>
        <end position="1477"/>
    </location>
</feature>
<feature type="compositionally biased region" description="Basic residues" evidence="1">
    <location>
        <begin position="813"/>
        <end position="825"/>
    </location>
</feature>
<proteinExistence type="predicted"/>
<comment type="caution">
    <text evidence="2">The sequence shown here is derived from an EMBL/GenBank/DDBJ whole genome shotgun (WGS) entry which is preliminary data.</text>
</comment>
<feature type="region of interest" description="Disordered" evidence="1">
    <location>
        <begin position="588"/>
        <end position="608"/>
    </location>
</feature>